<dbReference type="Gene3D" id="3.40.630.30">
    <property type="match status" value="2"/>
</dbReference>
<dbReference type="InterPro" id="IPR051554">
    <property type="entry name" value="Acetyltransferase_Eis"/>
</dbReference>
<sequence>MEIREIQKEEIHQMKKLRDYAFRNSSGGGEEDFFYWMDHGNRLGAFKDNELAAQVVTYPLEVMLFGERYQMGGIAYVATYPEHRRGGLIRQLMTKSIEAMKEKGQIVSYLQPFDVRFYRKFGYELGFHMAHLRLKLDQFVRKSSGIGQIKRINHSSPEFAFIKEVYHQYSSVHQGMLVRDEAWWARLTRRGFTKEMALYFDENGEAKGYLSFGFEGTKMIIRELIALTSEAENELWAFISSHDSMFDIVELENTGDIQELALGLTNPTALKVEEELSYMLRIVDVKEFLRRYPFEKHEKSLYIRVTDEVAPFNSGLYKIADGVSQENDNGETYENLLEIEIGTLSQMLLGAVHPRMLKAYHKIKASEETINLLEAIIPQTSPRFYDHF</sequence>
<comment type="caution">
    <text evidence="2">The sequence shown here is derived from an EMBL/GenBank/DDBJ whole genome shotgun (WGS) entry which is preliminary data.</text>
</comment>
<dbReference type="InterPro" id="IPR016181">
    <property type="entry name" value="Acyl_CoA_acyltransferase"/>
</dbReference>
<gene>
    <name evidence="2" type="ORF">UR08_08075</name>
</gene>
<evidence type="ECO:0000259" key="1">
    <source>
        <dbReference type="PROSITE" id="PS51186"/>
    </source>
</evidence>
<dbReference type="GO" id="GO:0030649">
    <property type="term" value="P:aminoglycoside antibiotic catabolic process"/>
    <property type="evidence" value="ECO:0007669"/>
    <property type="project" value="TreeGrafter"/>
</dbReference>
<dbReference type="Pfam" id="PF13527">
    <property type="entry name" value="Acetyltransf_9"/>
    <property type="match status" value="1"/>
</dbReference>
<dbReference type="Pfam" id="PF17668">
    <property type="entry name" value="Acetyltransf_17"/>
    <property type="match status" value="1"/>
</dbReference>
<dbReference type="GO" id="GO:0034069">
    <property type="term" value="F:aminoglycoside N-acetyltransferase activity"/>
    <property type="evidence" value="ECO:0007669"/>
    <property type="project" value="TreeGrafter"/>
</dbReference>
<dbReference type="AlphaFoldDB" id="A0A3D8TQH0"/>
<dbReference type="Pfam" id="PF13530">
    <property type="entry name" value="SCP2_2"/>
    <property type="match status" value="1"/>
</dbReference>
<feature type="domain" description="N-acetyltransferase" evidence="1">
    <location>
        <begin position="1"/>
        <end position="137"/>
    </location>
</feature>
<dbReference type="InterPro" id="IPR036527">
    <property type="entry name" value="SCP2_sterol-bd_dom_sf"/>
</dbReference>
<dbReference type="EMBL" id="LARY01000002">
    <property type="protein sequence ID" value="RDX00913.1"/>
    <property type="molecule type" value="Genomic_DNA"/>
</dbReference>
<dbReference type="InterPro" id="IPR000182">
    <property type="entry name" value="GNAT_dom"/>
</dbReference>
<dbReference type="SUPFAM" id="SSF55718">
    <property type="entry name" value="SCP-like"/>
    <property type="match status" value="1"/>
</dbReference>
<dbReference type="InterPro" id="IPR025559">
    <property type="entry name" value="Eis_dom"/>
</dbReference>
<evidence type="ECO:0000313" key="3">
    <source>
        <dbReference type="Proteomes" id="UP000257055"/>
    </source>
</evidence>
<dbReference type="Gene3D" id="3.30.1050.10">
    <property type="entry name" value="SCP2 sterol-binding domain"/>
    <property type="match status" value="1"/>
</dbReference>
<dbReference type="SUPFAM" id="SSF55729">
    <property type="entry name" value="Acyl-CoA N-acyltransferases (Nat)"/>
    <property type="match status" value="1"/>
</dbReference>
<accession>A0A3D8TQH0</accession>
<dbReference type="PANTHER" id="PTHR37817:SF1">
    <property type="entry name" value="N-ACETYLTRANSFERASE EIS"/>
    <property type="match status" value="1"/>
</dbReference>
<dbReference type="InterPro" id="IPR041380">
    <property type="entry name" value="Acetyltransf_17"/>
</dbReference>
<dbReference type="CDD" id="cd04301">
    <property type="entry name" value="NAT_SF"/>
    <property type="match status" value="1"/>
</dbReference>
<dbReference type="RefSeq" id="WP_115753161.1">
    <property type="nucleotide sequence ID" value="NZ_LARY01000002.1"/>
</dbReference>
<keyword evidence="3" id="KW-1185">Reference proteome</keyword>
<organism evidence="2 3">
    <name type="scientific">Listeria kieliensis</name>
    <dbReference type="NCBI Taxonomy" id="1621700"/>
    <lineage>
        <taxon>Bacteria</taxon>
        <taxon>Bacillati</taxon>
        <taxon>Bacillota</taxon>
        <taxon>Bacilli</taxon>
        <taxon>Bacillales</taxon>
        <taxon>Listeriaceae</taxon>
        <taxon>Listeria</taxon>
    </lineage>
</organism>
<protein>
    <recommendedName>
        <fullName evidence="1">N-acetyltransferase domain-containing protein</fullName>
    </recommendedName>
</protein>
<name>A0A3D8TQH0_9LIST</name>
<dbReference type="Proteomes" id="UP000257055">
    <property type="component" value="Unassembled WGS sequence"/>
</dbReference>
<dbReference type="PANTHER" id="PTHR37817">
    <property type="entry name" value="N-ACETYLTRANSFERASE EIS"/>
    <property type="match status" value="1"/>
</dbReference>
<reference evidence="3" key="1">
    <citation type="submission" date="2015-04" db="EMBL/GenBank/DDBJ databases">
        <authorList>
            <person name="Schardt J."/>
            <person name="Mueller-Herbst S."/>
            <person name="Scherer S."/>
            <person name="Huptas C."/>
        </authorList>
    </citation>
    <scope>NUCLEOTIDE SEQUENCE [LARGE SCALE GENOMIC DNA]</scope>
    <source>
        <strain evidence="3">Kiel-L1</strain>
    </source>
</reference>
<evidence type="ECO:0000313" key="2">
    <source>
        <dbReference type="EMBL" id="RDX00913.1"/>
    </source>
</evidence>
<proteinExistence type="predicted"/>
<dbReference type="PROSITE" id="PS51186">
    <property type="entry name" value="GNAT"/>
    <property type="match status" value="1"/>
</dbReference>